<dbReference type="PROSITE" id="PS51257">
    <property type="entry name" value="PROKAR_LIPOPROTEIN"/>
    <property type="match status" value="1"/>
</dbReference>
<gene>
    <name evidence="2" type="ORF">WMO19_08835</name>
</gene>
<dbReference type="RefSeq" id="WP_349171463.1">
    <property type="nucleotide sequence ID" value="NZ_JBBMFO010000035.1"/>
</dbReference>
<name>A0ABV1CFV6_9FIRM</name>
<keyword evidence="3" id="KW-1185">Reference proteome</keyword>
<dbReference type="EMBL" id="JBBMFO010000035">
    <property type="protein sequence ID" value="MEQ2401704.1"/>
    <property type="molecule type" value="Genomic_DNA"/>
</dbReference>
<comment type="caution">
    <text evidence="2">The sequence shown here is derived from an EMBL/GenBank/DDBJ whole genome shotgun (WGS) entry which is preliminary data.</text>
</comment>
<organism evidence="2 3">
    <name type="scientific">Peptoniphilus hominis</name>
    <name type="common">ex Hitch et al. 2025</name>
    <dbReference type="NCBI Taxonomy" id="3133174"/>
    <lineage>
        <taxon>Bacteria</taxon>
        <taxon>Bacillati</taxon>
        <taxon>Bacillota</taxon>
        <taxon>Tissierellia</taxon>
        <taxon>Tissierellales</taxon>
        <taxon>Peptoniphilaceae</taxon>
        <taxon>Peptoniphilus</taxon>
    </lineage>
</organism>
<feature type="transmembrane region" description="Helical" evidence="1">
    <location>
        <begin position="12"/>
        <end position="36"/>
    </location>
</feature>
<sequence>MEKKSEHKIGTSIIIGSIIIACSNIVMAIILGSAIVDASLH</sequence>
<evidence type="ECO:0000256" key="1">
    <source>
        <dbReference type="SAM" id="Phobius"/>
    </source>
</evidence>
<evidence type="ECO:0000313" key="2">
    <source>
        <dbReference type="EMBL" id="MEQ2401704.1"/>
    </source>
</evidence>
<reference evidence="2 3" key="1">
    <citation type="submission" date="2024-03" db="EMBL/GenBank/DDBJ databases">
        <title>Human intestinal bacterial collection.</title>
        <authorList>
            <person name="Pauvert C."/>
            <person name="Hitch T.C.A."/>
            <person name="Clavel T."/>
        </authorList>
    </citation>
    <scope>NUCLEOTIDE SEQUENCE [LARGE SCALE GENOMIC DNA]</scope>
    <source>
        <strain evidence="2 3">CLA-SR-H025</strain>
    </source>
</reference>
<dbReference type="Proteomes" id="UP001447979">
    <property type="component" value="Unassembled WGS sequence"/>
</dbReference>
<evidence type="ECO:0000313" key="3">
    <source>
        <dbReference type="Proteomes" id="UP001447979"/>
    </source>
</evidence>
<proteinExistence type="predicted"/>
<keyword evidence="1" id="KW-0812">Transmembrane</keyword>
<keyword evidence="1" id="KW-1133">Transmembrane helix</keyword>
<keyword evidence="1" id="KW-0472">Membrane</keyword>
<protein>
    <submittedName>
        <fullName evidence="2">Uncharacterized protein</fullName>
    </submittedName>
</protein>
<accession>A0ABV1CFV6</accession>